<dbReference type="PANTHER" id="PTHR43222:SF2">
    <property type="entry name" value="NUDIX HYDROLASE 23, CHLOROPLASTIC"/>
    <property type="match status" value="1"/>
</dbReference>
<accession>A0A163ESG1</accession>
<sequence>MIKYNICFVRRGHEILLLNRDYAPWMGCWNGVGGKLEGNETPRESMIRELYEETQIQECSLTFKGLITWTADGKNPGGMYLYVADIPEDYSYVTPIKTDEGILDWKSTEWILSKGNVGIAANIPASLETILHDPNCYEHHCIYKDGKLWKYVPTVISELVETNEKQRASLFEKYLHTSHDPIYR</sequence>
<dbReference type="InterPro" id="IPR015797">
    <property type="entry name" value="NUDIX_hydrolase-like_dom_sf"/>
</dbReference>
<protein>
    <submittedName>
        <fullName evidence="2">DNA mismatch repair protein MutT</fullName>
    </submittedName>
</protein>
<name>A0A163ESG1_9BACL</name>
<keyword evidence="3" id="KW-1185">Reference proteome</keyword>
<dbReference type="Pfam" id="PF00293">
    <property type="entry name" value="NUDIX"/>
    <property type="match status" value="1"/>
</dbReference>
<dbReference type="PANTHER" id="PTHR43222">
    <property type="entry name" value="NUDIX HYDROLASE 23"/>
    <property type="match status" value="1"/>
</dbReference>
<dbReference type="AlphaFoldDB" id="A0A163ESG1"/>
<proteinExistence type="predicted"/>
<evidence type="ECO:0000259" key="1">
    <source>
        <dbReference type="Pfam" id="PF00293"/>
    </source>
</evidence>
<dbReference type="InterPro" id="IPR000086">
    <property type="entry name" value="NUDIX_hydrolase_dom"/>
</dbReference>
<dbReference type="CDD" id="cd18886">
    <property type="entry name" value="NUDIX_MutT_Nudt1"/>
    <property type="match status" value="1"/>
</dbReference>
<dbReference type="RefSeq" id="WP_063480164.1">
    <property type="nucleotide sequence ID" value="NZ_CP147845.1"/>
</dbReference>
<dbReference type="Gene3D" id="3.90.79.10">
    <property type="entry name" value="Nucleoside Triphosphate Pyrophosphohydrolase"/>
    <property type="match status" value="1"/>
</dbReference>
<dbReference type="Proteomes" id="UP000076796">
    <property type="component" value="Unassembled WGS sequence"/>
</dbReference>
<dbReference type="SUPFAM" id="SSF55811">
    <property type="entry name" value="Nudix"/>
    <property type="match status" value="1"/>
</dbReference>
<gene>
    <name evidence="2" type="ORF">AWU65_28345</name>
</gene>
<reference evidence="2" key="1">
    <citation type="journal article" date="2016" name="Genome Announc.">
        <title>Draft genomes of two strains of Paenibacillus glucanolyticus with capability to degrade lignocellulose.</title>
        <authorList>
            <person name="Mathews S.L."/>
            <person name="Pawlak J."/>
            <person name="Grunden A.M."/>
        </authorList>
    </citation>
    <scope>NUCLEOTIDE SEQUENCE [LARGE SCALE GENOMIC DNA]</scope>
    <source>
        <strain evidence="2">SLM1</strain>
    </source>
</reference>
<organism evidence="2 3">
    <name type="scientific">Paenibacillus glucanolyticus</name>
    <dbReference type="NCBI Taxonomy" id="59843"/>
    <lineage>
        <taxon>Bacteria</taxon>
        <taxon>Bacillati</taxon>
        <taxon>Bacillota</taxon>
        <taxon>Bacilli</taxon>
        <taxon>Bacillales</taxon>
        <taxon>Paenibacillaceae</taxon>
        <taxon>Paenibacillus</taxon>
    </lineage>
</organism>
<comment type="caution">
    <text evidence="2">The sequence shown here is derived from an EMBL/GenBank/DDBJ whole genome shotgun (WGS) entry which is preliminary data.</text>
</comment>
<dbReference type="OrthoDB" id="9804563at2"/>
<evidence type="ECO:0000313" key="3">
    <source>
        <dbReference type="Proteomes" id="UP000076796"/>
    </source>
</evidence>
<dbReference type="GeneID" id="97554445"/>
<evidence type="ECO:0000313" key="2">
    <source>
        <dbReference type="EMBL" id="KZS43988.1"/>
    </source>
</evidence>
<dbReference type="EMBL" id="LWMH01000002">
    <property type="protein sequence ID" value="KZS43988.1"/>
    <property type="molecule type" value="Genomic_DNA"/>
</dbReference>
<dbReference type="STRING" id="59843.A3958_00615"/>
<feature type="domain" description="Nudix hydrolase" evidence="1">
    <location>
        <begin position="7"/>
        <end position="88"/>
    </location>
</feature>